<feature type="repeat" description="TPR" evidence="1">
    <location>
        <begin position="44"/>
        <end position="77"/>
    </location>
</feature>
<dbReference type="Pfam" id="PF14559">
    <property type="entry name" value="TPR_19"/>
    <property type="match status" value="1"/>
</dbReference>
<sequence>MAARPPPPKAQAMLSRAVAAHQGGDLAAAEAGYRAVLQKWPKTADALHLLGLVAQARGDGDRAEQLIRRAVKLSPGTADMQFNLGLVLRERGATDEAEAAFAACIAAAPGHAGAHHALGVLRFGRGDLDGAEACYRQALAASPRDPKLQADLAFLLVEQGLPEEAAALCRRALQAAPQDEDAASTLGKALQETGDMAGAVRAFRDLLVRRPDSVKARMGLHPLLLETEGAAAAIACLDEILAAAPGHQSALLHRGILTALDDPDAAEPFFARLQPDPDGGNLGLDCWRYAAAQRDAQTLFMGSRCGLLAAADERAGLDGFTAEFGVRHGASLRFLAGRIDGLVHGFDSFEGLPEDWQHFKAGTFTTGGQLPQVPDNVRLHVGWFTDTLPDFLAAEPGPARLLNIDCDLFSSTRDALEGLGPRIGAGTVIVFDEYFMQPDWRAHEYRGFQEVAAARGWRYRYLAFNFTTRQAPVQILD</sequence>
<comment type="caution">
    <text evidence="2">The sequence shown here is derived from an EMBL/GenBank/DDBJ whole genome shotgun (WGS) entry which is preliminary data.</text>
</comment>
<accession>A0ABV7LAL9</accession>
<keyword evidence="1" id="KW-0802">TPR repeat</keyword>
<evidence type="ECO:0000313" key="2">
    <source>
        <dbReference type="EMBL" id="MFC3231534.1"/>
    </source>
</evidence>
<protein>
    <submittedName>
        <fullName evidence="2">Tetratricopeptide repeat protein</fullName>
    </submittedName>
</protein>
<dbReference type="EMBL" id="JBHRTR010000054">
    <property type="protein sequence ID" value="MFC3231534.1"/>
    <property type="molecule type" value="Genomic_DNA"/>
</dbReference>
<dbReference type="PANTHER" id="PTHR40036">
    <property type="entry name" value="MACROCIN O-METHYLTRANSFERASE"/>
    <property type="match status" value="1"/>
</dbReference>
<organism evidence="2 3">
    <name type="scientific">Marinibaculum pumilum</name>
    <dbReference type="NCBI Taxonomy" id="1766165"/>
    <lineage>
        <taxon>Bacteria</taxon>
        <taxon>Pseudomonadati</taxon>
        <taxon>Pseudomonadota</taxon>
        <taxon>Alphaproteobacteria</taxon>
        <taxon>Rhodospirillales</taxon>
        <taxon>Rhodospirillaceae</taxon>
        <taxon>Marinibaculum</taxon>
    </lineage>
</organism>
<dbReference type="Pfam" id="PF05711">
    <property type="entry name" value="TylF"/>
    <property type="match status" value="1"/>
</dbReference>
<feature type="repeat" description="TPR" evidence="1">
    <location>
        <begin position="112"/>
        <end position="145"/>
    </location>
</feature>
<dbReference type="SUPFAM" id="SSF53335">
    <property type="entry name" value="S-adenosyl-L-methionine-dependent methyltransferases"/>
    <property type="match status" value="1"/>
</dbReference>
<gene>
    <name evidence="2" type="ORF">ACFOGJ_30080</name>
</gene>
<dbReference type="Proteomes" id="UP001595528">
    <property type="component" value="Unassembled WGS sequence"/>
</dbReference>
<dbReference type="InterPro" id="IPR008884">
    <property type="entry name" value="TylF_MeTrfase"/>
</dbReference>
<dbReference type="RefSeq" id="WP_379907029.1">
    <property type="nucleotide sequence ID" value="NZ_JBHRTR010000054.1"/>
</dbReference>
<dbReference type="SUPFAM" id="SSF48452">
    <property type="entry name" value="TPR-like"/>
    <property type="match status" value="1"/>
</dbReference>
<dbReference type="Gene3D" id="1.25.40.10">
    <property type="entry name" value="Tetratricopeptide repeat domain"/>
    <property type="match status" value="3"/>
</dbReference>
<evidence type="ECO:0000313" key="3">
    <source>
        <dbReference type="Proteomes" id="UP001595528"/>
    </source>
</evidence>
<proteinExistence type="predicted"/>
<dbReference type="InterPro" id="IPR029063">
    <property type="entry name" value="SAM-dependent_MTases_sf"/>
</dbReference>
<dbReference type="PANTHER" id="PTHR40036:SF1">
    <property type="entry name" value="MACROCIN O-METHYLTRANSFERASE"/>
    <property type="match status" value="1"/>
</dbReference>
<dbReference type="InterPro" id="IPR019734">
    <property type="entry name" value="TPR_rpt"/>
</dbReference>
<reference evidence="3" key="1">
    <citation type="journal article" date="2019" name="Int. J. Syst. Evol. Microbiol.">
        <title>The Global Catalogue of Microorganisms (GCM) 10K type strain sequencing project: providing services to taxonomists for standard genome sequencing and annotation.</title>
        <authorList>
            <consortium name="The Broad Institute Genomics Platform"/>
            <consortium name="The Broad Institute Genome Sequencing Center for Infectious Disease"/>
            <person name="Wu L."/>
            <person name="Ma J."/>
        </authorList>
    </citation>
    <scope>NUCLEOTIDE SEQUENCE [LARGE SCALE GENOMIC DNA]</scope>
    <source>
        <strain evidence="3">KCTC 42964</strain>
    </source>
</reference>
<dbReference type="PROSITE" id="PS50005">
    <property type="entry name" value="TPR"/>
    <property type="match status" value="2"/>
</dbReference>
<dbReference type="Pfam" id="PF13432">
    <property type="entry name" value="TPR_16"/>
    <property type="match status" value="2"/>
</dbReference>
<evidence type="ECO:0000256" key="1">
    <source>
        <dbReference type="PROSITE-ProRule" id="PRU00339"/>
    </source>
</evidence>
<keyword evidence="3" id="KW-1185">Reference proteome</keyword>
<dbReference type="InterPro" id="IPR011990">
    <property type="entry name" value="TPR-like_helical_dom_sf"/>
</dbReference>
<dbReference type="Gene3D" id="3.40.50.150">
    <property type="entry name" value="Vaccinia Virus protein VP39"/>
    <property type="match status" value="1"/>
</dbReference>
<name>A0ABV7LAL9_9PROT</name>
<dbReference type="SMART" id="SM00028">
    <property type="entry name" value="TPR"/>
    <property type="match status" value="6"/>
</dbReference>